<feature type="signal peptide" evidence="1">
    <location>
        <begin position="1"/>
        <end position="26"/>
    </location>
</feature>
<evidence type="ECO:0000313" key="3">
    <source>
        <dbReference type="Proteomes" id="UP000053477"/>
    </source>
</evidence>
<reference evidence="2 3" key="1">
    <citation type="submission" date="2015-04" db="EMBL/GenBank/DDBJ databases">
        <title>Complete genome sequence of Schizopora paradoxa KUC8140, a cosmopolitan wood degrader in East Asia.</title>
        <authorList>
            <consortium name="DOE Joint Genome Institute"/>
            <person name="Min B."/>
            <person name="Park H."/>
            <person name="Jang Y."/>
            <person name="Kim J.-J."/>
            <person name="Kim K.H."/>
            <person name="Pangilinan J."/>
            <person name="Lipzen A."/>
            <person name="Riley R."/>
            <person name="Grigoriev I.V."/>
            <person name="Spatafora J.W."/>
            <person name="Choi I.-G."/>
        </authorList>
    </citation>
    <scope>NUCLEOTIDE SEQUENCE [LARGE SCALE GENOMIC DNA]</scope>
    <source>
        <strain evidence="2 3">KUC8140</strain>
    </source>
</reference>
<keyword evidence="1" id="KW-0732">Signal</keyword>
<sequence length="51" mass="5455">MSSTLSSPSLLLRLCVSLLAANASQSQWCVTCHHAGFIILTISCVHLLLQS</sequence>
<dbReference type="EMBL" id="KQ086663">
    <property type="protein sequence ID" value="KLO04176.1"/>
    <property type="molecule type" value="Genomic_DNA"/>
</dbReference>
<dbReference type="Proteomes" id="UP000053477">
    <property type="component" value="Unassembled WGS sequence"/>
</dbReference>
<accession>A0A0H2RH04</accession>
<dbReference type="AlphaFoldDB" id="A0A0H2RH04"/>
<keyword evidence="3" id="KW-1185">Reference proteome</keyword>
<name>A0A0H2RH04_9AGAM</name>
<proteinExistence type="predicted"/>
<feature type="chain" id="PRO_5005201822" evidence="1">
    <location>
        <begin position="27"/>
        <end position="51"/>
    </location>
</feature>
<protein>
    <submittedName>
        <fullName evidence="2">Uncharacterized protein</fullName>
    </submittedName>
</protein>
<gene>
    <name evidence="2" type="ORF">SCHPADRAFT_911809</name>
</gene>
<feature type="non-terminal residue" evidence="2">
    <location>
        <position position="1"/>
    </location>
</feature>
<evidence type="ECO:0000256" key="1">
    <source>
        <dbReference type="SAM" id="SignalP"/>
    </source>
</evidence>
<evidence type="ECO:0000313" key="2">
    <source>
        <dbReference type="EMBL" id="KLO04176.1"/>
    </source>
</evidence>
<organism evidence="2 3">
    <name type="scientific">Schizopora paradoxa</name>
    <dbReference type="NCBI Taxonomy" id="27342"/>
    <lineage>
        <taxon>Eukaryota</taxon>
        <taxon>Fungi</taxon>
        <taxon>Dikarya</taxon>
        <taxon>Basidiomycota</taxon>
        <taxon>Agaricomycotina</taxon>
        <taxon>Agaricomycetes</taxon>
        <taxon>Hymenochaetales</taxon>
        <taxon>Schizoporaceae</taxon>
        <taxon>Schizopora</taxon>
    </lineage>
</organism>
<dbReference type="InParanoid" id="A0A0H2RH04"/>